<protein>
    <submittedName>
        <fullName evidence="4">Carbohydrate kinase, PfkB family protein</fullName>
    </submittedName>
</protein>
<evidence type="ECO:0000256" key="1">
    <source>
        <dbReference type="ARBA" id="ARBA00022679"/>
    </source>
</evidence>
<organism evidence="4 5">
    <name type="scientific">Plesiocystis pacifica SIR-1</name>
    <dbReference type="NCBI Taxonomy" id="391625"/>
    <lineage>
        <taxon>Bacteria</taxon>
        <taxon>Pseudomonadati</taxon>
        <taxon>Myxococcota</taxon>
        <taxon>Polyangia</taxon>
        <taxon>Nannocystales</taxon>
        <taxon>Nannocystaceae</taxon>
        <taxon>Plesiocystis</taxon>
    </lineage>
</organism>
<keyword evidence="2 4" id="KW-0418">Kinase</keyword>
<dbReference type="InterPro" id="IPR011611">
    <property type="entry name" value="PfkB_dom"/>
</dbReference>
<dbReference type="GO" id="GO:0016301">
    <property type="term" value="F:kinase activity"/>
    <property type="evidence" value="ECO:0007669"/>
    <property type="project" value="UniProtKB-KW"/>
</dbReference>
<accession>A6GCL0</accession>
<dbReference type="eggNOG" id="COG0524">
    <property type="taxonomic scope" value="Bacteria"/>
</dbReference>
<dbReference type="InterPro" id="IPR029056">
    <property type="entry name" value="Ribokinase-like"/>
</dbReference>
<dbReference type="PANTHER" id="PTHR10584">
    <property type="entry name" value="SUGAR KINASE"/>
    <property type="match status" value="1"/>
</dbReference>
<dbReference type="Proteomes" id="UP000005801">
    <property type="component" value="Unassembled WGS sequence"/>
</dbReference>
<feature type="domain" description="Carbohydrate kinase PfkB" evidence="3">
    <location>
        <begin position="5"/>
        <end position="277"/>
    </location>
</feature>
<dbReference type="SUPFAM" id="SSF53613">
    <property type="entry name" value="Ribokinase-like"/>
    <property type="match status" value="1"/>
</dbReference>
<dbReference type="RefSeq" id="WP_006974451.1">
    <property type="nucleotide sequence ID" value="NZ_ABCS01000066.1"/>
</dbReference>
<dbReference type="AlphaFoldDB" id="A6GCL0"/>
<dbReference type="Gene3D" id="3.40.1190.20">
    <property type="match status" value="1"/>
</dbReference>
<dbReference type="EMBL" id="ABCS01000066">
    <property type="protein sequence ID" value="EDM76362.1"/>
    <property type="molecule type" value="Genomic_DNA"/>
</dbReference>
<evidence type="ECO:0000256" key="2">
    <source>
        <dbReference type="ARBA" id="ARBA00022777"/>
    </source>
</evidence>
<evidence type="ECO:0000313" key="5">
    <source>
        <dbReference type="Proteomes" id="UP000005801"/>
    </source>
</evidence>
<dbReference type="Pfam" id="PF00294">
    <property type="entry name" value="PfkB"/>
    <property type="match status" value="1"/>
</dbReference>
<dbReference type="PANTHER" id="PTHR10584:SF166">
    <property type="entry name" value="RIBOKINASE"/>
    <property type="match status" value="1"/>
</dbReference>
<dbReference type="InterPro" id="IPR002173">
    <property type="entry name" value="Carboh/pur_kinase_PfkB_CS"/>
</dbReference>
<dbReference type="OrthoDB" id="9779730at2"/>
<proteinExistence type="predicted"/>
<keyword evidence="1" id="KW-0808">Transferase</keyword>
<evidence type="ECO:0000313" key="4">
    <source>
        <dbReference type="EMBL" id="EDM76362.1"/>
    </source>
</evidence>
<sequence>MTTNSKIVVVGSVAVDWVITPKAEREESVGGAAVFFAMAAAPFCSTQLVGVIGDDFPAPAIADLEAAGVDLAGLERAEGKTFRWKGRYHANMNSRDTLETHLNVFESFSPKLPESYQDADFLFLANIQPTLQLDVLEQMGGRPKLVGLDTMNLWIDIATDDLIKVLGRVDVLTINEEEALQLSGETNLVVAARKIQGMGPKTLVIKRGEYGALCFCEDGTQFAAPALPLENVVDPTGAGDSFAGGFMGHLARTGDLSTPNVRKAVIWGSTMASFCVEGFSYDTVRGLSREDAQARYDRFVELTRF</sequence>
<dbReference type="STRING" id="391625.PPSIR1_07345"/>
<name>A6GCL0_9BACT</name>
<evidence type="ECO:0000259" key="3">
    <source>
        <dbReference type="Pfam" id="PF00294"/>
    </source>
</evidence>
<keyword evidence="5" id="KW-1185">Reference proteome</keyword>
<comment type="caution">
    <text evidence="4">The sequence shown here is derived from an EMBL/GenBank/DDBJ whole genome shotgun (WGS) entry which is preliminary data.</text>
</comment>
<gene>
    <name evidence="4" type="ORF">PPSIR1_07345</name>
</gene>
<reference evidence="4 5" key="1">
    <citation type="submission" date="2007-06" db="EMBL/GenBank/DDBJ databases">
        <authorList>
            <person name="Shimkets L."/>
            <person name="Ferriera S."/>
            <person name="Johnson J."/>
            <person name="Kravitz S."/>
            <person name="Beeson K."/>
            <person name="Sutton G."/>
            <person name="Rogers Y.-H."/>
            <person name="Friedman R."/>
            <person name="Frazier M."/>
            <person name="Venter J.C."/>
        </authorList>
    </citation>
    <scope>NUCLEOTIDE SEQUENCE [LARGE SCALE GENOMIC DNA]</scope>
    <source>
        <strain evidence="4 5">SIR-1</strain>
    </source>
</reference>
<dbReference type="GO" id="GO:0005829">
    <property type="term" value="C:cytosol"/>
    <property type="evidence" value="ECO:0007669"/>
    <property type="project" value="TreeGrafter"/>
</dbReference>
<dbReference type="PROSITE" id="PS00584">
    <property type="entry name" value="PFKB_KINASES_2"/>
    <property type="match status" value="1"/>
</dbReference>